<feature type="signal peptide" evidence="2">
    <location>
        <begin position="1"/>
        <end position="18"/>
    </location>
</feature>
<name>A0A395SKH5_9HYPO</name>
<dbReference type="STRING" id="694270.A0A395SKH5"/>
<keyword evidence="4" id="KW-1185">Reference proteome</keyword>
<evidence type="ECO:0000256" key="1">
    <source>
        <dbReference type="SAM" id="MobiDB-lite"/>
    </source>
</evidence>
<dbReference type="OrthoDB" id="2748312at2759"/>
<evidence type="ECO:0008006" key="5">
    <source>
        <dbReference type="Google" id="ProtNLM"/>
    </source>
</evidence>
<evidence type="ECO:0000313" key="4">
    <source>
        <dbReference type="Proteomes" id="UP000266234"/>
    </source>
</evidence>
<sequence length="486" mass="50733">MFSYLALPLVMWAGYSSARDGMMLQPNTGPDMISLSDAVVSNLLLADVAGNFSDFIEGNSQMEPFHLSPRQRQCINPGYYPCSNGQRCCPQGDTCVPGGCCSGNTQQCGSSKCYDPSSQICCSSGIACKKGQNCVDGGCCESGESKCGSSACYNPKTSVCCGSSGIHCPKGYDCMPGGGCCPAGQKRCGNSKCYDPKKANCCTGPGTVWACEKSKECCSTGYCANPSTEKCCKNGSCKEGTTCCENECCLAGGYCASDGYCKACPAATRTITSTDTVTTTVMRTVRVTSDIEPDTGNAPEFTCVPMTATNDVGATLELDDGCVLHYEPPEATTTDNNAARLRREAPTAPAIAHLVGLLARQASCTPSVTQTRTVWETETYTETGTRTVVVQDATFSCPEMEVTNDVGDTLALDADCVLSFTPAEPTSSDDRVTASGSPTANSQRPIDQARPSETSATDNDSAGSVSGISVSLMVGCVAMSLLWTGL</sequence>
<evidence type="ECO:0000256" key="2">
    <source>
        <dbReference type="SAM" id="SignalP"/>
    </source>
</evidence>
<dbReference type="AlphaFoldDB" id="A0A395SKH5"/>
<protein>
    <recommendedName>
        <fullName evidence="5">GPI anchored protein</fullName>
    </recommendedName>
</protein>
<evidence type="ECO:0000313" key="3">
    <source>
        <dbReference type="EMBL" id="RGP72911.1"/>
    </source>
</evidence>
<gene>
    <name evidence="3" type="ORF">FLONG3_6549</name>
</gene>
<dbReference type="Proteomes" id="UP000266234">
    <property type="component" value="Unassembled WGS sequence"/>
</dbReference>
<feature type="chain" id="PRO_5017319410" description="GPI anchored protein" evidence="2">
    <location>
        <begin position="19"/>
        <end position="486"/>
    </location>
</feature>
<feature type="region of interest" description="Disordered" evidence="1">
    <location>
        <begin position="422"/>
        <end position="464"/>
    </location>
</feature>
<organism evidence="3 4">
    <name type="scientific">Fusarium longipes</name>
    <dbReference type="NCBI Taxonomy" id="694270"/>
    <lineage>
        <taxon>Eukaryota</taxon>
        <taxon>Fungi</taxon>
        <taxon>Dikarya</taxon>
        <taxon>Ascomycota</taxon>
        <taxon>Pezizomycotina</taxon>
        <taxon>Sordariomycetes</taxon>
        <taxon>Hypocreomycetidae</taxon>
        <taxon>Hypocreales</taxon>
        <taxon>Nectriaceae</taxon>
        <taxon>Fusarium</taxon>
    </lineage>
</organism>
<feature type="compositionally biased region" description="Polar residues" evidence="1">
    <location>
        <begin position="434"/>
        <end position="464"/>
    </location>
</feature>
<comment type="caution">
    <text evidence="3">The sequence shown here is derived from an EMBL/GenBank/DDBJ whole genome shotgun (WGS) entry which is preliminary data.</text>
</comment>
<accession>A0A395SKH5</accession>
<dbReference type="EMBL" id="PXOG01000145">
    <property type="protein sequence ID" value="RGP72911.1"/>
    <property type="molecule type" value="Genomic_DNA"/>
</dbReference>
<reference evidence="3 4" key="1">
    <citation type="journal article" date="2018" name="PLoS Pathog.">
        <title>Evolution of structural diversity of trichothecenes, a family of toxins produced by plant pathogenic and entomopathogenic fungi.</title>
        <authorList>
            <person name="Proctor R.H."/>
            <person name="McCormick S.P."/>
            <person name="Kim H.S."/>
            <person name="Cardoza R.E."/>
            <person name="Stanley A.M."/>
            <person name="Lindo L."/>
            <person name="Kelly A."/>
            <person name="Brown D.W."/>
            <person name="Lee T."/>
            <person name="Vaughan M.M."/>
            <person name="Alexander N.J."/>
            <person name="Busman M."/>
            <person name="Gutierrez S."/>
        </authorList>
    </citation>
    <scope>NUCLEOTIDE SEQUENCE [LARGE SCALE GENOMIC DNA]</scope>
    <source>
        <strain evidence="3 4">NRRL 20695</strain>
    </source>
</reference>
<keyword evidence="2" id="KW-0732">Signal</keyword>
<proteinExistence type="predicted"/>